<keyword evidence="7" id="KW-0067">ATP-binding</keyword>
<keyword evidence="9" id="KW-1133">Transmembrane helix</keyword>
<dbReference type="CDD" id="cd16917">
    <property type="entry name" value="HATPase_UhpB-NarQ-NarX-like"/>
    <property type="match status" value="1"/>
</dbReference>
<keyword evidence="6" id="KW-0418">Kinase</keyword>
<keyword evidence="4" id="KW-0808">Transferase</keyword>
<reference evidence="11 12" key="1">
    <citation type="submission" date="2019-08" db="EMBL/GenBank/DDBJ databases">
        <title>Formosa sediminis sp. nov., isolated from marine sediment.</title>
        <authorList>
            <person name="Cao W.R."/>
        </authorList>
    </citation>
    <scope>NUCLEOTIDE SEQUENCE [LARGE SCALE GENOMIC DNA]</scope>
    <source>
        <strain evidence="11 12">1494</strain>
    </source>
</reference>
<keyword evidence="3" id="KW-0597">Phosphoprotein</keyword>
<dbReference type="InterPro" id="IPR011712">
    <property type="entry name" value="Sig_transdc_His_kin_sub3_dim/P"/>
</dbReference>
<evidence type="ECO:0000313" key="12">
    <source>
        <dbReference type="Proteomes" id="UP000324550"/>
    </source>
</evidence>
<name>A0A5D0G314_9FLAO</name>
<dbReference type="Pfam" id="PF02518">
    <property type="entry name" value="HATPase_c"/>
    <property type="match status" value="1"/>
</dbReference>
<keyword evidence="9" id="KW-0472">Membrane</keyword>
<dbReference type="InterPro" id="IPR003594">
    <property type="entry name" value="HATPase_dom"/>
</dbReference>
<evidence type="ECO:0000256" key="1">
    <source>
        <dbReference type="ARBA" id="ARBA00000085"/>
    </source>
</evidence>
<dbReference type="AlphaFoldDB" id="A0A5D0G314"/>
<dbReference type="GO" id="GO:0000155">
    <property type="term" value="F:phosphorelay sensor kinase activity"/>
    <property type="evidence" value="ECO:0007669"/>
    <property type="project" value="InterPro"/>
</dbReference>
<accession>A0A5D0G314</accession>
<keyword evidence="9" id="KW-0812">Transmembrane</keyword>
<sequence>MLTLLFFLPLNAQNTSFNRQLDSIYFYRKLADKSSNTKEGINYAKYAIKLSKETKLDSTILNSKRLLATLYIRERNVDSLFNLNHENLKLATKLHDSLAIANITNVLGWYHEQKAQIDSSYYYYYSTYKIFKALNEVEREAESLFFMANIQFSQRDYIGCEQNAVASIRLLQTLPITDKSLDYLWALHNLIAIASDELGLYDKAIEYHEKALTYSNQLENNFIYTLYSNSNIALIYKELKQYSKALVIYEELFQNKEILLKEPNNYALILGDYAYIKHLSKNYKIDDISRMFSEAYKLSDSLNDLYSIMSVSLNTSEFYKDIEYKDSALFFANRAYNLGKETNTNDVILQALMLKSNIEDPTKSKLYLNEYVHLSDSLQNKERAIRNKFARIEFETDQIVERSKQIAKERLWLLILSIGLIFTLLLLYIIITQRNKNKELRFNQQQQETNEEIYNLMLSQQDKIDEARVAEKKRISQEMHDGILGRLFGIRLSLDSLNMSTQPEAIKSREKYLEDLKEIEQDIRKVSHELNTDFVSGSNYINIIRTLLDNQTKAYKLEYILRNDDNIDWDSVSNKTKIHYYRIIQEALQNIYKHANASEVHISFKQKNNVICLSISDNGVGFDVSKARKGIGLKNINSRVNEINGELEIKSTIDSGTELIIKAPI</sequence>
<keyword evidence="12" id="KW-1185">Reference proteome</keyword>
<keyword evidence="5" id="KW-0547">Nucleotide-binding</keyword>
<evidence type="ECO:0000259" key="10">
    <source>
        <dbReference type="PROSITE" id="PS50109"/>
    </source>
</evidence>
<evidence type="ECO:0000256" key="6">
    <source>
        <dbReference type="ARBA" id="ARBA00022777"/>
    </source>
</evidence>
<evidence type="ECO:0000256" key="3">
    <source>
        <dbReference type="ARBA" id="ARBA00022553"/>
    </source>
</evidence>
<dbReference type="SMART" id="SM00028">
    <property type="entry name" value="TPR"/>
    <property type="match status" value="3"/>
</dbReference>
<comment type="caution">
    <text evidence="11">The sequence shown here is derived from an EMBL/GenBank/DDBJ whole genome shotgun (WGS) entry which is preliminary data.</text>
</comment>
<dbReference type="InterPro" id="IPR019734">
    <property type="entry name" value="TPR_rpt"/>
</dbReference>
<dbReference type="PANTHER" id="PTHR24421:SF10">
    <property type="entry name" value="NITRATE_NITRITE SENSOR PROTEIN NARQ"/>
    <property type="match status" value="1"/>
</dbReference>
<dbReference type="PANTHER" id="PTHR24421">
    <property type="entry name" value="NITRATE/NITRITE SENSOR PROTEIN NARX-RELATED"/>
    <property type="match status" value="1"/>
</dbReference>
<dbReference type="Gene3D" id="3.30.565.10">
    <property type="entry name" value="Histidine kinase-like ATPase, C-terminal domain"/>
    <property type="match status" value="1"/>
</dbReference>
<dbReference type="SUPFAM" id="SSF55874">
    <property type="entry name" value="ATPase domain of HSP90 chaperone/DNA topoisomerase II/histidine kinase"/>
    <property type="match status" value="1"/>
</dbReference>
<dbReference type="InterPro" id="IPR036890">
    <property type="entry name" value="HATPase_C_sf"/>
</dbReference>
<dbReference type="GO" id="GO:0016020">
    <property type="term" value="C:membrane"/>
    <property type="evidence" value="ECO:0007669"/>
    <property type="project" value="InterPro"/>
</dbReference>
<protein>
    <recommendedName>
        <fullName evidence="2">histidine kinase</fullName>
        <ecNumber evidence="2">2.7.13.3</ecNumber>
    </recommendedName>
</protein>
<dbReference type="GO" id="GO:0005524">
    <property type="term" value="F:ATP binding"/>
    <property type="evidence" value="ECO:0007669"/>
    <property type="project" value="UniProtKB-KW"/>
</dbReference>
<dbReference type="Pfam" id="PF07730">
    <property type="entry name" value="HisKA_3"/>
    <property type="match status" value="1"/>
</dbReference>
<evidence type="ECO:0000313" key="11">
    <source>
        <dbReference type="EMBL" id="TYA53326.1"/>
    </source>
</evidence>
<dbReference type="SMART" id="SM00387">
    <property type="entry name" value="HATPase_c"/>
    <property type="match status" value="1"/>
</dbReference>
<evidence type="ECO:0000256" key="4">
    <source>
        <dbReference type="ARBA" id="ARBA00022679"/>
    </source>
</evidence>
<dbReference type="GO" id="GO:0046983">
    <property type="term" value="F:protein dimerization activity"/>
    <property type="evidence" value="ECO:0007669"/>
    <property type="project" value="InterPro"/>
</dbReference>
<dbReference type="Gene3D" id="1.25.40.10">
    <property type="entry name" value="Tetratricopeptide repeat domain"/>
    <property type="match status" value="1"/>
</dbReference>
<gene>
    <name evidence="11" type="ORF">FVF61_10375</name>
</gene>
<dbReference type="Gene3D" id="1.20.5.1930">
    <property type="match status" value="1"/>
</dbReference>
<evidence type="ECO:0000256" key="8">
    <source>
        <dbReference type="ARBA" id="ARBA00023012"/>
    </source>
</evidence>
<dbReference type="InterPro" id="IPR005467">
    <property type="entry name" value="His_kinase_dom"/>
</dbReference>
<feature type="transmembrane region" description="Helical" evidence="9">
    <location>
        <begin position="411"/>
        <end position="431"/>
    </location>
</feature>
<comment type="catalytic activity">
    <reaction evidence="1">
        <text>ATP + protein L-histidine = ADP + protein N-phospho-L-histidine.</text>
        <dbReference type="EC" id="2.7.13.3"/>
    </reaction>
</comment>
<evidence type="ECO:0000256" key="2">
    <source>
        <dbReference type="ARBA" id="ARBA00012438"/>
    </source>
</evidence>
<dbReference type="SUPFAM" id="SSF48452">
    <property type="entry name" value="TPR-like"/>
    <property type="match status" value="1"/>
</dbReference>
<dbReference type="InterPro" id="IPR011990">
    <property type="entry name" value="TPR-like_helical_dom_sf"/>
</dbReference>
<dbReference type="EMBL" id="VSFC01000052">
    <property type="protein sequence ID" value="TYA53326.1"/>
    <property type="molecule type" value="Genomic_DNA"/>
</dbReference>
<evidence type="ECO:0000256" key="9">
    <source>
        <dbReference type="SAM" id="Phobius"/>
    </source>
</evidence>
<dbReference type="InterPro" id="IPR050482">
    <property type="entry name" value="Sensor_HK_TwoCompSys"/>
</dbReference>
<dbReference type="PROSITE" id="PS50109">
    <property type="entry name" value="HIS_KIN"/>
    <property type="match status" value="1"/>
</dbReference>
<evidence type="ECO:0000256" key="7">
    <source>
        <dbReference type="ARBA" id="ARBA00022840"/>
    </source>
</evidence>
<dbReference type="Proteomes" id="UP000324550">
    <property type="component" value="Unassembled WGS sequence"/>
</dbReference>
<evidence type="ECO:0000256" key="5">
    <source>
        <dbReference type="ARBA" id="ARBA00022741"/>
    </source>
</evidence>
<organism evidence="11 12">
    <name type="scientific">Formosa maritima</name>
    <dbReference type="NCBI Taxonomy" id="2592046"/>
    <lineage>
        <taxon>Bacteria</taxon>
        <taxon>Pseudomonadati</taxon>
        <taxon>Bacteroidota</taxon>
        <taxon>Flavobacteriia</taxon>
        <taxon>Flavobacteriales</taxon>
        <taxon>Flavobacteriaceae</taxon>
        <taxon>Formosa</taxon>
    </lineage>
</organism>
<feature type="domain" description="Histidine kinase" evidence="10">
    <location>
        <begin position="582"/>
        <end position="665"/>
    </location>
</feature>
<keyword evidence="8" id="KW-0902">Two-component regulatory system</keyword>
<dbReference type="OrthoDB" id="977000at2"/>
<dbReference type="EC" id="2.7.13.3" evidence="2"/>
<proteinExistence type="predicted"/>